<protein>
    <submittedName>
        <fullName evidence="3">Uncharacterized protein</fullName>
    </submittedName>
</protein>
<proteinExistence type="predicted"/>
<accession>A0A914E5T4</accession>
<reference evidence="3" key="1">
    <citation type="submission" date="2022-11" db="UniProtKB">
        <authorList>
            <consortium name="WormBaseParasite"/>
        </authorList>
    </citation>
    <scope>IDENTIFICATION</scope>
</reference>
<organism evidence="2 3">
    <name type="scientific">Acrobeloides nanus</name>
    <dbReference type="NCBI Taxonomy" id="290746"/>
    <lineage>
        <taxon>Eukaryota</taxon>
        <taxon>Metazoa</taxon>
        <taxon>Ecdysozoa</taxon>
        <taxon>Nematoda</taxon>
        <taxon>Chromadorea</taxon>
        <taxon>Rhabditida</taxon>
        <taxon>Tylenchina</taxon>
        <taxon>Cephalobomorpha</taxon>
        <taxon>Cephaloboidea</taxon>
        <taxon>Cephalobidae</taxon>
        <taxon>Acrobeloides</taxon>
    </lineage>
</organism>
<dbReference type="Proteomes" id="UP000887540">
    <property type="component" value="Unplaced"/>
</dbReference>
<name>A0A914E5T4_9BILA</name>
<feature type="compositionally biased region" description="Basic and acidic residues" evidence="1">
    <location>
        <begin position="131"/>
        <end position="140"/>
    </location>
</feature>
<evidence type="ECO:0000256" key="1">
    <source>
        <dbReference type="SAM" id="MobiDB-lite"/>
    </source>
</evidence>
<evidence type="ECO:0000313" key="2">
    <source>
        <dbReference type="Proteomes" id="UP000887540"/>
    </source>
</evidence>
<feature type="region of interest" description="Disordered" evidence="1">
    <location>
        <begin position="131"/>
        <end position="166"/>
    </location>
</feature>
<dbReference type="AlphaFoldDB" id="A0A914E5T4"/>
<evidence type="ECO:0000313" key="3">
    <source>
        <dbReference type="WBParaSite" id="ACRNAN_scaffold5894.g15794.t1"/>
    </source>
</evidence>
<dbReference type="WBParaSite" id="ACRNAN_scaffold5894.g15794.t1">
    <property type="protein sequence ID" value="ACRNAN_scaffold5894.g15794.t1"/>
    <property type="gene ID" value="ACRNAN_scaffold5894.g15794"/>
</dbReference>
<sequence length="166" mass="19355">MASKEEPLFLAYALEQNGKKWLIYWKSAAETIGITDGEETIYELVIDRQDRKKFAGNVADSLLDRKWKTCFEGKYFQLSDNLNEAAELRYIRNTLSLPKIDENIREKLRDIIFLQQETILKLAESYKKEEQVINKNDKSPKKSSLHSVLEPGRRKRGLPTGLKFEE</sequence>
<keyword evidence="2" id="KW-1185">Reference proteome</keyword>